<feature type="non-terminal residue" evidence="2">
    <location>
        <position position="1"/>
    </location>
</feature>
<dbReference type="EMBL" id="CAJOBH010146839">
    <property type="protein sequence ID" value="CAF4830392.1"/>
    <property type="molecule type" value="Genomic_DNA"/>
</dbReference>
<evidence type="ECO:0000313" key="5">
    <source>
        <dbReference type="EMBL" id="CAF4856554.1"/>
    </source>
</evidence>
<feature type="non-terminal residue" evidence="2">
    <location>
        <position position="62"/>
    </location>
</feature>
<proteinExistence type="predicted"/>
<dbReference type="EMBL" id="CAJOBJ010125887">
    <property type="protein sequence ID" value="CAF4699116.1"/>
    <property type="molecule type" value="Genomic_DNA"/>
</dbReference>
<evidence type="ECO:0000313" key="3">
    <source>
        <dbReference type="EMBL" id="CAF4699116.1"/>
    </source>
</evidence>
<dbReference type="EMBL" id="CAJOBJ010163771">
    <property type="protein sequence ID" value="CAF4856554.1"/>
    <property type="molecule type" value="Genomic_DNA"/>
</dbReference>
<comment type="caution">
    <text evidence="2">The sequence shown here is derived from an EMBL/GenBank/DDBJ whole genome shotgun (WGS) entry which is preliminary data.</text>
</comment>
<feature type="compositionally biased region" description="Basic and acidic residues" evidence="1">
    <location>
        <begin position="48"/>
        <end position="62"/>
    </location>
</feature>
<reference evidence="2" key="1">
    <citation type="submission" date="2021-02" db="EMBL/GenBank/DDBJ databases">
        <authorList>
            <person name="Nowell W R."/>
        </authorList>
    </citation>
    <scope>NUCLEOTIDE SEQUENCE</scope>
</reference>
<accession>A0A8S2Y972</accession>
<dbReference type="AlphaFoldDB" id="A0A8S2Y972"/>
<gene>
    <name evidence="2" type="ORF">BYL167_LOCUS37828</name>
    <name evidence="4" type="ORF">BYL167_LOCUS49394</name>
    <name evidence="3" type="ORF">GIL414_LOCUS42987</name>
    <name evidence="5" type="ORF">GIL414_LOCUS49670</name>
</gene>
<sequence length="62" mass="6695">TPITATDVIAAAAKSEIVPTTLTHQESNGNNTAPKNSKTDNDSEQEDSEVRKLTAKIEQEKQ</sequence>
<name>A0A8S2Y972_9BILA</name>
<feature type="compositionally biased region" description="Polar residues" evidence="1">
    <location>
        <begin position="19"/>
        <end position="36"/>
    </location>
</feature>
<evidence type="ECO:0000313" key="4">
    <source>
        <dbReference type="EMBL" id="CAF4830392.1"/>
    </source>
</evidence>
<protein>
    <submittedName>
        <fullName evidence="2">Uncharacterized protein</fullName>
    </submittedName>
</protein>
<evidence type="ECO:0000313" key="6">
    <source>
        <dbReference type="Proteomes" id="UP000681967"/>
    </source>
</evidence>
<dbReference type="Proteomes" id="UP000681720">
    <property type="component" value="Unassembled WGS sequence"/>
</dbReference>
<feature type="region of interest" description="Disordered" evidence="1">
    <location>
        <begin position="19"/>
        <end position="62"/>
    </location>
</feature>
<evidence type="ECO:0000313" key="2">
    <source>
        <dbReference type="EMBL" id="CAF4544087.1"/>
    </source>
</evidence>
<organism evidence="2 6">
    <name type="scientific">Rotaria magnacalcarata</name>
    <dbReference type="NCBI Taxonomy" id="392030"/>
    <lineage>
        <taxon>Eukaryota</taxon>
        <taxon>Metazoa</taxon>
        <taxon>Spiralia</taxon>
        <taxon>Gnathifera</taxon>
        <taxon>Rotifera</taxon>
        <taxon>Eurotatoria</taxon>
        <taxon>Bdelloidea</taxon>
        <taxon>Philodinida</taxon>
        <taxon>Philodinidae</taxon>
        <taxon>Rotaria</taxon>
    </lineage>
</organism>
<dbReference type="EMBL" id="CAJOBH010086634">
    <property type="protein sequence ID" value="CAF4544087.1"/>
    <property type="molecule type" value="Genomic_DNA"/>
</dbReference>
<evidence type="ECO:0000256" key="1">
    <source>
        <dbReference type="SAM" id="MobiDB-lite"/>
    </source>
</evidence>
<dbReference type="Proteomes" id="UP000681967">
    <property type="component" value="Unassembled WGS sequence"/>
</dbReference>